<dbReference type="InterPro" id="IPR001245">
    <property type="entry name" value="Ser-Thr/Tyr_kinase_cat_dom"/>
</dbReference>
<dbReference type="PANTHER" id="PTHR24362:SF309">
    <property type="entry name" value="PROTEIN KINASE DOMAIN-CONTAINING PROTEIN"/>
    <property type="match status" value="1"/>
</dbReference>
<accession>A0ABQ9XXZ9</accession>
<dbReference type="EMBL" id="JARBJD010000057">
    <property type="protein sequence ID" value="KAK2956348.1"/>
    <property type="molecule type" value="Genomic_DNA"/>
</dbReference>
<name>A0ABQ9XXZ9_9EUKA</name>
<dbReference type="SUPFAM" id="SSF56112">
    <property type="entry name" value="Protein kinase-like (PK-like)"/>
    <property type="match status" value="1"/>
</dbReference>
<evidence type="ECO:0000259" key="1">
    <source>
        <dbReference type="PROSITE" id="PS50011"/>
    </source>
</evidence>
<dbReference type="InterPro" id="IPR000719">
    <property type="entry name" value="Prot_kinase_dom"/>
</dbReference>
<evidence type="ECO:0000313" key="3">
    <source>
        <dbReference type="Proteomes" id="UP001281761"/>
    </source>
</evidence>
<dbReference type="Pfam" id="PF07714">
    <property type="entry name" value="PK_Tyr_Ser-Thr"/>
    <property type="match status" value="1"/>
</dbReference>
<proteinExistence type="predicted"/>
<dbReference type="Proteomes" id="UP001281761">
    <property type="component" value="Unassembled WGS sequence"/>
</dbReference>
<evidence type="ECO:0000313" key="2">
    <source>
        <dbReference type="EMBL" id="KAK2956348.1"/>
    </source>
</evidence>
<protein>
    <recommendedName>
        <fullName evidence="1">Protein kinase domain-containing protein</fullName>
    </recommendedName>
</protein>
<reference evidence="2 3" key="1">
    <citation type="journal article" date="2022" name="bioRxiv">
        <title>Genomics of Preaxostyla Flagellates Illuminates Evolutionary Transitions and the Path Towards Mitochondrial Loss.</title>
        <authorList>
            <person name="Novak L.V.F."/>
            <person name="Treitli S.C."/>
            <person name="Pyrih J."/>
            <person name="Halakuc P."/>
            <person name="Pipaliya S.V."/>
            <person name="Vacek V."/>
            <person name="Brzon O."/>
            <person name="Soukal P."/>
            <person name="Eme L."/>
            <person name="Dacks J.B."/>
            <person name="Karnkowska A."/>
            <person name="Elias M."/>
            <person name="Hampl V."/>
        </authorList>
    </citation>
    <scope>NUCLEOTIDE SEQUENCE [LARGE SCALE GENOMIC DNA]</scope>
    <source>
        <strain evidence="2">NAU3</strain>
        <tissue evidence="2">Gut</tissue>
    </source>
</reference>
<dbReference type="Gene3D" id="1.10.510.10">
    <property type="entry name" value="Transferase(Phosphotransferase) domain 1"/>
    <property type="match status" value="1"/>
</dbReference>
<dbReference type="PANTHER" id="PTHR24362">
    <property type="entry name" value="SERINE/THREONINE-PROTEIN KINASE NEK"/>
    <property type="match status" value="1"/>
</dbReference>
<keyword evidence="3" id="KW-1185">Reference proteome</keyword>
<dbReference type="PROSITE" id="PS50011">
    <property type="entry name" value="PROTEIN_KINASE_DOM"/>
    <property type="match status" value="1"/>
</dbReference>
<comment type="caution">
    <text evidence="2">The sequence shown here is derived from an EMBL/GenBank/DDBJ whole genome shotgun (WGS) entry which is preliminary data.</text>
</comment>
<gene>
    <name evidence="2" type="ORF">BLNAU_8715</name>
</gene>
<organism evidence="2 3">
    <name type="scientific">Blattamonas nauphoetae</name>
    <dbReference type="NCBI Taxonomy" id="2049346"/>
    <lineage>
        <taxon>Eukaryota</taxon>
        <taxon>Metamonada</taxon>
        <taxon>Preaxostyla</taxon>
        <taxon>Oxymonadida</taxon>
        <taxon>Blattamonas</taxon>
    </lineage>
</organism>
<dbReference type="InterPro" id="IPR011009">
    <property type="entry name" value="Kinase-like_dom_sf"/>
</dbReference>
<feature type="domain" description="Protein kinase" evidence="1">
    <location>
        <begin position="1"/>
        <end position="168"/>
    </location>
</feature>
<sequence length="182" mass="20138">MKETKWYCRYLVGSDPTGITGIKSEACPSVLLTLSPHTVLMDKMNNVFLEVGVINESQTTPKDEKEKTEGQRWQAPEVTEKKDRVDPNKAAVFSLGLVLWEIETGQVPFGEQDAVNACRQVTAGILPPMEKVGDAEFAELILNCLSVNPVDRPTLAELASFLETHSFQATLEDSKLDIQNQS</sequence>